<reference evidence="5" key="1">
    <citation type="submission" date="2022-08" db="EMBL/GenBank/DDBJ databases">
        <authorList>
            <person name="Deng Y."/>
            <person name="Han X.-F."/>
            <person name="Zhang Y.-Q."/>
        </authorList>
    </citation>
    <scope>NUCLEOTIDE SEQUENCE</scope>
    <source>
        <strain evidence="5">CPCC 203407</strain>
    </source>
</reference>
<keyword evidence="1" id="KW-0805">Transcription regulation</keyword>
<organism evidence="5 6">
    <name type="scientific">Herbiconiux oxytropis</name>
    <dbReference type="NCBI Taxonomy" id="2970915"/>
    <lineage>
        <taxon>Bacteria</taxon>
        <taxon>Bacillati</taxon>
        <taxon>Actinomycetota</taxon>
        <taxon>Actinomycetes</taxon>
        <taxon>Micrococcales</taxon>
        <taxon>Microbacteriaceae</taxon>
        <taxon>Herbiconiux</taxon>
    </lineage>
</organism>
<comment type="caution">
    <text evidence="5">The sequence shown here is derived from an EMBL/GenBank/DDBJ whole genome shotgun (WGS) entry which is preliminary data.</text>
</comment>
<dbReference type="AlphaFoldDB" id="A0AA41XE92"/>
<keyword evidence="3" id="KW-0804">Transcription</keyword>
<dbReference type="Pfam" id="PF00392">
    <property type="entry name" value="GntR"/>
    <property type="match status" value="1"/>
</dbReference>
<dbReference type="PRINTS" id="PR00035">
    <property type="entry name" value="HTHGNTR"/>
</dbReference>
<dbReference type="PANTHER" id="PTHR43537">
    <property type="entry name" value="TRANSCRIPTIONAL REGULATOR, GNTR FAMILY"/>
    <property type="match status" value="1"/>
</dbReference>
<evidence type="ECO:0000256" key="1">
    <source>
        <dbReference type="ARBA" id="ARBA00023015"/>
    </source>
</evidence>
<keyword evidence="2" id="KW-0238">DNA-binding</keyword>
<dbReference type="GO" id="GO:0003700">
    <property type="term" value="F:DNA-binding transcription factor activity"/>
    <property type="evidence" value="ECO:0007669"/>
    <property type="project" value="InterPro"/>
</dbReference>
<evidence type="ECO:0000313" key="5">
    <source>
        <dbReference type="EMBL" id="MCS5726579.1"/>
    </source>
</evidence>
<accession>A0AA41XE92</accession>
<proteinExistence type="predicted"/>
<dbReference type="InterPro" id="IPR011711">
    <property type="entry name" value="GntR_C"/>
</dbReference>
<dbReference type="InterPro" id="IPR000524">
    <property type="entry name" value="Tscrpt_reg_HTH_GntR"/>
</dbReference>
<name>A0AA41XE92_9MICO</name>
<feature type="domain" description="HTH gntR-type" evidence="4">
    <location>
        <begin position="23"/>
        <end position="91"/>
    </location>
</feature>
<evidence type="ECO:0000256" key="2">
    <source>
        <dbReference type="ARBA" id="ARBA00023125"/>
    </source>
</evidence>
<dbReference type="SMART" id="SM00895">
    <property type="entry name" value="FCD"/>
    <property type="match status" value="1"/>
</dbReference>
<evidence type="ECO:0000259" key="4">
    <source>
        <dbReference type="PROSITE" id="PS50949"/>
    </source>
</evidence>
<evidence type="ECO:0000313" key="6">
    <source>
        <dbReference type="Proteomes" id="UP001165587"/>
    </source>
</evidence>
<dbReference type="InterPro" id="IPR008920">
    <property type="entry name" value="TF_FadR/GntR_C"/>
</dbReference>
<dbReference type="Gene3D" id="1.20.120.530">
    <property type="entry name" value="GntR ligand-binding domain-like"/>
    <property type="match status" value="1"/>
</dbReference>
<sequence length="249" mass="26915">MTLSSTPSRTGIPASGERRAPATRLGVAVVHDLVTAIVTGSVKPGDPLPPEGELVNAFGVSRTVIRESVKRLEEKGMVTVAQGRGTVVTQPSEWNLLDRVVISSMIENDETLGILDELAQVRGDLESSMTAEAARRRTDDDVVALREALQVQRDALGDLDAFQALDRAFHDVIMETSGSRLAESIAHTLVQRASEYARFHGEPGPEALALTLVEHQQVLDAVVAGDAEAAGSAMREHIAQSWERRRLPR</sequence>
<dbReference type="SUPFAM" id="SSF46785">
    <property type="entry name" value="Winged helix' DNA-binding domain"/>
    <property type="match status" value="1"/>
</dbReference>
<dbReference type="PROSITE" id="PS50949">
    <property type="entry name" value="HTH_GNTR"/>
    <property type="match status" value="1"/>
</dbReference>
<dbReference type="EMBL" id="JANLCK010000006">
    <property type="protein sequence ID" value="MCS5726579.1"/>
    <property type="molecule type" value="Genomic_DNA"/>
</dbReference>
<keyword evidence="6" id="KW-1185">Reference proteome</keyword>
<dbReference type="Proteomes" id="UP001165587">
    <property type="component" value="Unassembled WGS sequence"/>
</dbReference>
<dbReference type="PANTHER" id="PTHR43537:SF44">
    <property type="entry name" value="GNTR FAMILY REGULATORY PROTEIN"/>
    <property type="match status" value="1"/>
</dbReference>
<dbReference type="GO" id="GO:0003677">
    <property type="term" value="F:DNA binding"/>
    <property type="evidence" value="ECO:0007669"/>
    <property type="project" value="UniProtKB-KW"/>
</dbReference>
<dbReference type="SMART" id="SM00345">
    <property type="entry name" value="HTH_GNTR"/>
    <property type="match status" value="1"/>
</dbReference>
<dbReference type="Gene3D" id="1.10.10.10">
    <property type="entry name" value="Winged helix-like DNA-binding domain superfamily/Winged helix DNA-binding domain"/>
    <property type="match status" value="1"/>
</dbReference>
<evidence type="ECO:0000256" key="3">
    <source>
        <dbReference type="ARBA" id="ARBA00023163"/>
    </source>
</evidence>
<dbReference type="RefSeq" id="WP_259529141.1">
    <property type="nucleotide sequence ID" value="NZ_JANLCK010000006.1"/>
</dbReference>
<gene>
    <name evidence="5" type="ORF">N1028_11810</name>
</gene>
<dbReference type="InterPro" id="IPR036390">
    <property type="entry name" value="WH_DNA-bd_sf"/>
</dbReference>
<protein>
    <submittedName>
        <fullName evidence="5">FadR family transcriptional regulator</fullName>
    </submittedName>
</protein>
<dbReference type="CDD" id="cd07377">
    <property type="entry name" value="WHTH_GntR"/>
    <property type="match status" value="1"/>
</dbReference>
<dbReference type="Pfam" id="PF07729">
    <property type="entry name" value="FCD"/>
    <property type="match status" value="1"/>
</dbReference>
<dbReference type="InterPro" id="IPR036388">
    <property type="entry name" value="WH-like_DNA-bd_sf"/>
</dbReference>
<dbReference type="SUPFAM" id="SSF48008">
    <property type="entry name" value="GntR ligand-binding domain-like"/>
    <property type="match status" value="1"/>
</dbReference>